<organism evidence="2 3">
    <name type="scientific">Streptomyces marianii</name>
    <dbReference type="NCBI Taxonomy" id="1817406"/>
    <lineage>
        <taxon>Bacteria</taxon>
        <taxon>Bacillati</taxon>
        <taxon>Actinomycetota</taxon>
        <taxon>Actinomycetes</taxon>
        <taxon>Kitasatosporales</taxon>
        <taxon>Streptomycetaceae</taxon>
        <taxon>Streptomyces</taxon>
    </lineage>
</organism>
<dbReference type="EMBL" id="VAWE01000002">
    <property type="protein sequence ID" value="TLQ39270.1"/>
    <property type="molecule type" value="Genomic_DNA"/>
</dbReference>
<dbReference type="RefSeq" id="WP_138058082.1">
    <property type="nucleotide sequence ID" value="NZ_VAWE01000002.1"/>
</dbReference>
<evidence type="ECO:0000313" key="3">
    <source>
        <dbReference type="Proteomes" id="UP000305921"/>
    </source>
</evidence>
<sequence>MSFVLALVLGMTFGYVLRCWRPARRAVRWAQRQESGTARWWMSQPVLALAVAALYVRHPRRSWRNALSWQEDHRAQVPQFDPDWAAKRSSLRPGPDGG</sequence>
<feature type="region of interest" description="Disordered" evidence="1">
    <location>
        <begin position="78"/>
        <end position="98"/>
    </location>
</feature>
<name>A0A5R9DRQ2_9ACTN</name>
<dbReference type="OrthoDB" id="4284590at2"/>
<protein>
    <submittedName>
        <fullName evidence="2">Uncharacterized protein</fullName>
    </submittedName>
</protein>
<evidence type="ECO:0000313" key="2">
    <source>
        <dbReference type="EMBL" id="TLQ39270.1"/>
    </source>
</evidence>
<comment type="caution">
    <text evidence="2">The sequence shown here is derived from an EMBL/GenBank/DDBJ whole genome shotgun (WGS) entry which is preliminary data.</text>
</comment>
<reference evidence="2 3" key="1">
    <citation type="submission" date="2019-05" db="EMBL/GenBank/DDBJ databases">
        <title>Streptomyces marianii sp. nov., a novel marine actinomycete from southern coast of India.</title>
        <authorList>
            <person name="Iniyan A.M."/>
            <person name="Wink J."/>
            <person name="Ramprasad E."/>
            <person name="Ramana C.V."/>
            <person name="Bunk B."/>
            <person name="Sproer C."/>
            <person name="Joseph F.-J.R.S."/>
            <person name="Vincent S.G.P."/>
        </authorList>
    </citation>
    <scope>NUCLEOTIDE SEQUENCE [LARGE SCALE GENOMIC DNA]</scope>
    <source>
        <strain evidence="2 3">ICN19</strain>
    </source>
</reference>
<accession>A0A5R9DRQ2</accession>
<dbReference type="AlphaFoldDB" id="A0A5R9DRQ2"/>
<gene>
    <name evidence="2" type="ORF">FEF34_38400</name>
</gene>
<proteinExistence type="predicted"/>
<keyword evidence="3" id="KW-1185">Reference proteome</keyword>
<evidence type="ECO:0000256" key="1">
    <source>
        <dbReference type="SAM" id="MobiDB-lite"/>
    </source>
</evidence>
<dbReference type="Proteomes" id="UP000305921">
    <property type="component" value="Unassembled WGS sequence"/>
</dbReference>